<dbReference type="InterPro" id="IPR043128">
    <property type="entry name" value="Rev_trsase/Diguanyl_cyclase"/>
</dbReference>
<gene>
    <name evidence="4" type="ORF">WCY31_00020</name>
</gene>
<dbReference type="InterPro" id="IPR035919">
    <property type="entry name" value="EAL_sf"/>
</dbReference>
<keyword evidence="1" id="KW-0472">Membrane</keyword>
<dbReference type="Pfam" id="PF00563">
    <property type="entry name" value="EAL"/>
    <property type="match status" value="1"/>
</dbReference>
<sequence>MSLFYPEAKERENRFKLALRMGLPVFALAVITTASVMLRYFNTIPNTFIIVAFSMLGIMVYYLFYLIYQGFNERITDPISHAFTREYFSTLMQKELKRKDYTFFLLSVVNLDDINHQYGFANGDKVLYSVANRIAAYLNEQKMYRVPIAHFKGGDFIIALEGTQEEYSSMMELLCVKFQHYSLEEIEIDILGSMTDTNHSRSIEKLVDWLYELQGENAKMLKTDGEEIDPDTVEHLVLEAVNARSFSYAYQAVFEEGKPLLFEQAFKLVTGEGKLVHQKRFMPVINRLGLLRRFDEIQTEAALAEVDSLEPGQMIAVDVSPSSLRNPLFLEHIMMLLSNNDKLRNRLVFVISESNFYHQTPQFNTRLQAFRRAGIYIALDRLGGIHASLRYLQDLDVDFVRYESTLGKSITQPRVRALVEGLQQTVKTLGYRSWIRMIEDEAAYDAAKAVGVDMIQGNYLSPIDTIKEK</sequence>
<dbReference type="InterPro" id="IPR050706">
    <property type="entry name" value="Cyclic-di-GMP_PDE-like"/>
</dbReference>
<dbReference type="Gene3D" id="3.20.20.450">
    <property type="entry name" value="EAL domain"/>
    <property type="match status" value="1"/>
</dbReference>
<dbReference type="RefSeq" id="WP_345970182.1">
    <property type="nucleotide sequence ID" value="NZ_CP147920.1"/>
</dbReference>
<dbReference type="InterPro" id="IPR029787">
    <property type="entry name" value="Nucleotide_cyclase"/>
</dbReference>
<organism evidence="4 5">
    <name type="scientific">Sulfurimonas diazotrophicus</name>
    <dbReference type="NCBI Taxonomy" id="3131939"/>
    <lineage>
        <taxon>Bacteria</taxon>
        <taxon>Pseudomonadati</taxon>
        <taxon>Campylobacterota</taxon>
        <taxon>Epsilonproteobacteria</taxon>
        <taxon>Campylobacterales</taxon>
        <taxon>Sulfurimonadaceae</taxon>
        <taxon>Sulfurimonas</taxon>
    </lineage>
</organism>
<feature type="transmembrane region" description="Helical" evidence="1">
    <location>
        <begin position="21"/>
        <end position="41"/>
    </location>
</feature>
<dbReference type="SUPFAM" id="SSF141868">
    <property type="entry name" value="EAL domain-like"/>
    <property type="match status" value="1"/>
</dbReference>
<dbReference type="PANTHER" id="PTHR33121:SF79">
    <property type="entry name" value="CYCLIC DI-GMP PHOSPHODIESTERASE PDED-RELATED"/>
    <property type="match status" value="1"/>
</dbReference>
<evidence type="ECO:0000313" key="5">
    <source>
        <dbReference type="Proteomes" id="UP001447842"/>
    </source>
</evidence>
<dbReference type="CDD" id="cd01948">
    <property type="entry name" value="EAL"/>
    <property type="match status" value="1"/>
</dbReference>
<feature type="domain" description="GGDEF" evidence="3">
    <location>
        <begin position="99"/>
        <end position="224"/>
    </location>
</feature>
<dbReference type="EMBL" id="CP147920">
    <property type="protein sequence ID" value="XAU15103.1"/>
    <property type="molecule type" value="Genomic_DNA"/>
</dbReference>
<evidence type="ECO:0000259" key="2">
    <source>
        <dbReference type="PROSITE" id="PS50883"/>
    </source>
</evidence>
<dbReference type="Pfam" id="PF00990">
    <property type="entry name" value="GGDEF"/>
    <property type="match status" value="1"/>
</dbReference>
<evidence type="ECO:0000313" key="4">
    <source>
        <dbReference type="EMBL" id="XAU15103.1"/>
    </source>
</evidence>
<dbReference type="PROSITE" id="PS50887">
    <property type="entry name" value="GGDEF"/>
    <property type="match status" value="1"/>
</dbReference>
<keyword evidence="1" id="KW-0812">Transmembrane</keyword>
<accession>A0ABZ3HAJ0</accession>
<dbReference type="SMART" id="SM00267">
    <property type="entry name" value="GGDEF"/>
    <property type="match status" value="1"/>
</dbReference>
<feature type="domain" description="EAL" evidence="2">
    <location>
        <begin position="230"/>
        <end position="469"/>
    </location>
</feature>
<dbReference type="SMART" id="SM00052">
    <property type="entry name" value="EAL"/>
    <property type="match status" value="1"/>
</dbReference>
<reference evidence="4 5" key="1">
    <citation type="submission" date="2024-03" db="EMBL/GenBank/DDBJ databases">
        <title>Sulfurimonas sp. HSL3-1.</title>
        <authorList>
            <person name="Wang S."/>
        </authorList>
    </citation>
    <scope>NUCLEOTIDE SEQUENCE [LARGE SCALE GENOMIC DNA]</scope>
    <source>
        <strain evidence="4 5">HSL3-1</strain>
    </source>
</reference>
<keyword evidence="1" id="KW-1133">Transmembrane helix</keyword>
<feature type="transmembrane region" description="Helical" evidence="1">
    <location>
        <begin position="47"/>
        <end position="68"/>
    </location>
</feature>
<dbReference type="InterPro" id="IPR000160">
    <property type="entry name" value="GGDEF_dom"/>
</dbReference>
<dbReference type="PROSITE" id="PS50883">
    <property type="entry name" value="EAL"/>
    <property type="match status" value="1"/>
</dbReference>
<dbReference type="PANTHER" id="PTHR33121">
    <property type="entry name" value="CYCLIC DI-GMP PHOSPHODIESTERASE PDEF"/>
    <property type="match status" value="1"/>
</dbReference>
<dbReference type="Gene3D" id="3.30.70.270">
    <property type="match status" value="1"/>
</dbReference>
<evidence type="ECO:0000256" key="1">
    <source>
        <dbReference type="SAM" id="Phobius"/>
    </source>
</evidence>
<dbReference type="SUPFAM" id="SSF55073">
    <property type="entry name" value="Nucleotide cyclase"/>
    <property type="match status" value="1"/>
</dbReference>
<proteinExistence type="predicted"/>
<dbReference type="InterPro" id="IPR001633">
    <property type="entry name" value="EAL_dom"/>
</dbReference>
<keyword evidence="5" id="KW-1185">Reference proteome</keyword>
<evidence type="ECO:0000259" key="3">
    <source>
        <dbReference type="PROSITE" id="PS50887"/>
    </source>
</evidence>
<protein>
    <submittedName>
        <fullName evidence="4">GGDEF domain-containing protein</fullName>
    </submittedName>
</protein>
<dbReference type="Proteomes" id="UP001447842">
    <property type="component" value="Chromosome"/>
</dbReference>
<name>A0ABZ3HAJ0_9BACT</name>